<reference evidence="9 10" key="1">
    <citation type="submission" date="2018-11" db="EMBL/GenBank/DDBJ databases">
        <title>Draft genome sequence of Ferruginibacter sp. BO-59.</title>
        <authorList>
            <person name="Im W.T."/>
        </authorList>
    </citation>
    <scope>NUCLEOTIDE SEQUENCE [LARGE SCALE GENOMIC DNA]</scope>
    <source>
        <strain evidence="9 10">BO-59</strain>
    </source>
</reference>
<comment type="caution">
    <text evidence="9">The sequence shown here is derived from an EMBL/GenBank/DDBJ whole genome shotgun (WGS) entry which is preliminary data.</text>
</comment>
<evidence type="ECO:0000256" key="2">
    <source>
        <dbReference type="ARBA" id="ARBA00006275"/>
    </source>
</evidence>
<evidence type="ECO:0000256" key="5">
    <source>
        <dbReference type="ARBA" id="ARBA00023237"/>
    </source>
</evidence>
<accession>A0A3M9NG31</accession>
<evidence type="ECO:0000313" key="10">
    <source>
        <dbReference type="Proteomes" id="UP000267223"/>
    </source>
</evidence>
<keyword evidence="10" id="KW-1185">Reference proteome</keyword>
<keyword evidence="5" id="KW-0998">Cell outer membrane</keyword>
<organism evidence="9 10">
    <name type="scientific">Hanamia caeni</name>
    <dbReference type="NCBI Taxonomy" id="2294116"/>
    <lineage>
        <taxon>Bacteria</taxon>
        <taxon>Pseudomonadati</taxon>
        <taxon>Bacteroidota</taxon>
        <taxon>Chitinophagia</taxon>
        <taxon>Chitinophagales</taxon>
        <taxon>Chitinophagaceae</taxon>
        <taxon>Hanamia</taxon>
    </lineage>
</organism>
<feature type="domain" description="RagB/SusD" evidence="7">
    <location>
        <begin position="277"/>
        <end position="479"/>
    </location>
</feature>
<evidence type="ECO:0000256" key="1">
    <source>
        <dbReference type="ARBA" id="ARBA00004442"/>
    </source>
</evidence>
<keyword evidence="4" id="KW-0472">Membrane</keyword>
<sequence>MFIKPDIMNRNIKIGVIAVVLVTAVVVACNKRLNVLDKNNPTTESYFKTAAELQNGVNAVYSSMRSGNLLGREWFFTHDMRGSETAPGGSQLEAPRAELLKQPSPAPSNSVMTSVWNGCYQMINRANLVIQKAPDVKDNVALRDVTVGEAEFLRAWAYFELASMWGDVPLYTEPVTTAAGYKAKSPVADVYTLIISDLTDAISKLPLTQSQLGRATKGAAYALLGRVQMQNGDYAAAKTALLQDYGKYSLVPFLHNFDGDVKLGTADIASGHEFNSESVFEVVFVDKGDNNFNWGYTGEGATADASEMRSQEYGIVWGNVVPSDRILNEFEPNDPRYKLTFFESGDKIMTFEGTKPGVALTEIGMNVAQSNRNGVDKKRVYRKYSILDWTDDGFHPDGLNHRLIRYSDVLLMLAECEAEVGTPADAAKYINEVRARPGVNMPAVTLTSKEQAIKAVMHERAVELCGEEVNNIDILRWRKKGYYPSIMPDPKPGQVDMLPIPASETSANPLIK</sequence>
<protein>
    <submittedName>
        <fullName evidence="9">RagB/SusD family nutrient uptake outer membrane protein</fullName>
    </submittedName>
</protein>
<dbReference type="Proteomes" id="UP000267223">
    <property type="component" value="Unassembled WGS sequence"/>
</dbReference>
<dbReference type="CDD" id="cd08977">
    <property type="entry name" value="SusD"/>
    <property type="match status" value="1"/>
</dbReference>
<dbReference type="PROSITE" id="PS51257">
    <property type="entry name" value="PROKAR_LIPOPROTEIN"/>
    <property type="match status" value="1"/>
</dbReference>
<evidence type="ECO:0000259" key="8">
    <source>
        <dbReference type="Pfam" id="PF14322"/>
    </source>
</evidence>
<feature type="region of interest" description="Disordered" evidence="6">
    <location>
        <begin position="493"/>
        <end position="512"/>
    </location>
</feature>
<gene>
    <name evidence="9" type="ORF">EFY79_11305</name>
</gene>
<dbReference type="InterPro" id="IPR012944">
    <property type="entry name" value="SusD_RagB_dom"/>
</dbReference>
<feature type="compositionally biased region" description="Polar residues" evidence="6">
    <location>
        <begin position="503"/>
        <end position="512"/>
    </location>
</feature>
<feature type="domain" description="SusD-like N-terminal" evidence="8">
    <location>
        <begin position="108"/>
        <end position="227"/>
    </location>
</feature>
<dbReference type="InterPro" id="IPR011990">
    <property type="entry name" value="TPR-like_helical_dom_sf"/>
</dbReference>
<evidence type="ECO:0000259" key="7">
    <source>
        <dbReference type="Pfam" id="PF07980"/>
    </source>
</evidence>
<evidence type="ECO:0000256" key="4">
    <source>
        <dbReference type="ARBA" id="ARBA00023136"/>
    </source>
</evidence>
<evidence type="ECO:0000256" key="3">
    <source>
        <dbReference type="ARBA" id="ARBA00022729"/>
    </source>
</evidence>
<comment type="similarity">
    <text evidence="2">Belongs to the SusD family.</text>
</comment>
<dbReference type="SUPFAM" id="SSF48452">
    <property type="entry name" value="TPR-like"/>
    <property type="match status" value="1"/>
</dbReference>
<proteinExistence type="inferred from homology"/>
<dbReference type="Pfam" id="PF14322">
    <property type="entry name" value="SusD-like_3"/>
    <property type="match status" value="1"/>
</dbReference>
<dbReference type="InterPro" id="IPR033985">
    <property type="entry name" value="SusD-like_N"/>
</dbReference>
<comment type="subcellular location">
    <subcellularLocation>
        <location evidence="1">Cell outer membrane</location>
    </subcellularLocation>
</comment>
<evidence type="ECO:0000313" key="9">
    <source>
        <dbReference type="EMBL" id="RNI36257.1"/>
    </source>
</evidence>
<dbReference type="Pfam" id="PF07980">
    <property type="entry name" value="SusD_RagB"/>
    <property type="match status" value="1"/>
</dbReference>
<dbReference type="GO" id="GO:0009279">
    <property type="term" value="C:cell outer membrane"/>
    <property type="evidence" value="ECO:0007669"/>
    <property type="project" value="UniProtKB-SubCell"/>
</dbReference>
<evidence type="ECO:0000256" key="6">
    <source>
        <dbReference type="SAM" id="MobiDB-lite"/>
    </source>
</evidence>
<keyword evidence="3" id="KW-0732">Signal</keyword>
<dbReference type="Gene3D" id="1.25.40.390">
    <property type="match status" value="1"/>
</dbReference>
<dbReference type="AlphaFoldDB" id="A0A3M9NG31"/>
<dbReference type="EMBL" id="RJJR01000008">
    <property type="protein sequence ID" value="RNI36257.1"/>
    <property type="molecule type" value="Genomic_DNA"/>
</dbReference>
<name>A0A3M9NG31_9BACT</name>